<keyword evidence="1" id="KW-0597">Phosphoprotein</keyword>
<dbReference type="SMART" id="SM00448">
    <property type="entry name" value="REC"/>
    <property type="match status" value="1"/>
</dbReference>
<dbReference type="SUPFAM" id="SSF52172">
    <property type="entry name" value="CheY-like"/>
    <property type="match status" value="1"/>
</dbReference>
<reference evidence="5" key="1">
    <citation type="submission" date="2016-10" db="EMBL/GenBank/DDBJ databases">
        <authorList>
            <person name="Varghese N."/>
            <person name="Submissions S."/>
        </authorList>
    </citation>
    <scope>NUCLEOTIDE SEQUENCE [LARGE SCALE GENOMIC DNA]</scope>
    <source>
        <strain evidence="5">ATCC 700379</strain>
    </source>
</reference>
<dbReference type="PROSITE" id="PS50930">
    <property type="entry name" value="HTH_LYTTR"/>
    <property type="match status" value="1"/>
</dbReference>
<dbReference type="AlphaFoldDB" id="A0A1I2RU67"/>
<dbReference type="InterPro" id="IPR007492">
    <property type="entry name" value="LytTR_DNA-bd_dom"/>
</dbReference>
<feature type="modified residue" description="4-aspartylphosphate" evidence="1">
    <location>
        <position position="58"/>
    </location>
</feature>
<dbReference type="RefSeq" id="WP_177184712.1">
    <property type="nucleotide sequence ID" value="NZ_FOOY01000010.1"/>
</dbReference>
<dbReference type="Gene3D" id="2.40.50.1020">
    <property type="entry name" value="LytTr DNA-binding domain"/>
    <property type="match status" value="1"/>
</dbReference>
<gene>
    <name evidence="4" type="ORF">SAMN02982927_01731</name>
</gene>
<evidence type="ECO:0000313" key="4">
    <source>
        <dbReference type="EMBL" id="SFG44010.1"/>
    </source>
</evidence>
<protein>
    <submittedName>
        <fullName evidence="4">Two component transcriptional regulator, LytTR family</fullName>
    </submittedName>
</protein>
<feature type="domain" description="HTH LytTR-type" evidence="3">
    <location>
        <begin position="131"/>
        <end position="230"/>
    </location>
</feature>
<feature type="domain" description="Response regulatory" evidence="2">
    <location>
        <begin position="2"/>
        <end position="121"/>
    </location>
</feature>
<dbReference type="SMART" id="SM00850">
    <property type="entry name" value="LytTR"/>
    <property type="match status" value="1"/>
</dbReference>
<dbReference type="GO" id="GO:0000156">
    <property type="term" value="F:phosphorelay response regulator activity"/>
    <property type="evidence" value="ECO:0007669"/>
    <property type="project" value="InterPro"/>
</dbReference>
<dbReference type="PANTHER" id="PTHR37299:SF1">
    <property type="entry name" value="STAGE 0 SPORULATION PROTEIN A HOMOLOG"/>
    <property type="match status" value="1"/>
</dbReference>
<dbReference type="GO" id="GO:0003677">
    <property type="term" value="F:DNA binding"/>
    <property type="evidence" value="ECO:0007669"/>
    <property type="project" value="InterPro"/>
</dbReference>
<proteinExistence type="predicted"/>
<keyword evidence="5" id="KW-1185">Reference proteome</keyword>
<accession>A0A1I2RU67</accession>
<dbReference type="PANTHER" id="PTHR37299">
    <property type="entry name" value="TRANSCRIPTIONAL REGULATOR-RELATED"/>
    <property type="match status" value="1"/>
</dbReference>
<dbReference type="InterPro" id="IPR001789">
    <property type="entry name" value="Sig_transdc_resp-reg_receiver"/>
</dbReference>
<sequence length="238" mass="27557">MRIAICEDDKTQREYLAAIVREWAKKSNKTLTLEHFENAQAFLFSWSADQSYDALLLDIQMPGLNGMNLARKVRERDEQLAIIFITGFSDYMDEGYEVSALHYLIKPVKVEKIFAVLDRASKKVTKQAKTLLIEQESEMIRVNQEDIISLEAFAHTIDVTTTEHHYHIKASIDQLEQQLDQDLFVRPHRSYLVGLKYISQLGKTELTLDSGRTIPVSRRRYHTVNQAFIRFYKGGASR</sequence>
<evidence type="ECO:0000313" key="5">
    <source>
        <dbReference type="Proteomes" id="UP000198752"/>
    </source>
</evidence>
<dbReference type="STRING" id="269670.SAMN02982927_01731"/>
<dbReference type="Proteomes" id="UP000198752">
    <property type="component" value="Unassembled WGS sequence"/>
</dbReference>
<dbReference type="PROSITE" id="PS50110">
    <property type="entry name" value="RESPONSE_REGULATORY"/>
    <property type="match status" value="1"/>
</dbReference>
<dbReference type="Gene3D" id="3.40.50.2300">
    <property type="match status" value="1"/>
</dbReference>
<dbReference type="Pfam" id="PF04397">
    <property type="entry name" value="LytTR"/>
    <property type="match status" value="1"/>
</dbReference>
<dbReference type="Pfam" id="PF00072">
    <property type="entry name" value="Response_reg"/>
    <property type="match status" value="1"/>
</dbReference>
<evidence type="ECO:0000259" key="2">
    <source>
        <dbReference type="PROSITE" id="PS50110"/>
    </source>
</evidence>
<evidence type="ECO:0000256" key="1">
    <source>
        <dbReference type="PROSITE-ProRule" id="PRU00169"/>
    </source>
</evidence>
<dbReference type="InterPro" id="IPR046947">
    <property type="entry name" value="LytR-like"/>
</dbReference>
<dbReference type="InterPro" id="IPR011006">
    <property type="entry name" value="CheY-like_superfamily"/>
</dbReference>
<dbReference type="EMBL" id="FOOY01000010">
    <property type="protein sequence ID" value="SFG44010.1"/>
    <property type="molecule type" value="Genomic_DNA"/>
</dbReference>
<evidence type="ECO:0000259" key="3">
    <source>
        <dbReference type="PROSITE" id="PS50930"/>
    </source>
</evidence>
<organism evidence="4 5">
    <name type="scientific">Sporolactobacillus nakayamae</name>
    <dbReference type="NCBI Taxonomy" id="269670"/>
    <lineage>
        <taxon>Bacteria</taxon>
        <taxon>Bacillati</taxon>
        <taxon>Bacillota</taxon>
        <taxon>Bacilli</taxon>
        <taxon>Bacillales</taxon>
        <taxon>Sporolactobacillaceae</taxon>
        <taxon>Sporolactobacillus</taxon>
    </lineage>
</organism>
<name>A0A1I2RU67_9BACL</name>